<dbReference type="EMBL" id="AAWL01000001">
    <property type="protein sequence ID" value="EAX48962.1"/>
    <property type="molecule type" value="Genomic_DNA"/>
</dbReference>
<dbReference type="AlphaFoldDB" id="A1HMB8"/>
<gene>
    <name evidence="2" type="ORF">TcarDRAFT_2651</name>
</gene>
<protein>
    <submittedName>
        <fullName evidence="2">Glycosyl transferase, family 2</fullName>
    </submittedName>
</protein>
<organism evidence="2 3">
    <name type="scientific">Thermosinus carboxydivorans Nor1</name>
    <dbReference type="NCBI Taxonomy" id="401526"/>
    <lineage>
        <taxon>Bacteria</taxon>
        <taxon>Bacillati</taxon>
        <taxon>Bacillota</taxon>
        <taxon>Negativicutes</taxon>
        <taxon>Selenomonadales</taxon>
        <taxon>Sporomusaceae</taxon>
        <taxon>Thermosinus</taxon>
    </lineage>
</organism>
<feature type="domain" description="Glycosyltransferase 2-like" evidence="1">
    <location>
        <begin position="317"/>
        <end position="430"/>
    </location>
</feature>
<keyword evidence="3" id="KW-1185">Reference proteome</keyword>
<dbReference type="OrthoDB" id="396512at2"/>
<accession>A1HMB8</accession>
<dbReference type="RefSeq" id="WP_007288169.1">
    <property type="nucleotide sequence ID" value="NZ_AAWL01000001.1"/>
</dbReference>
<evidence type="ECO:0000259" key="1">
    <source>
        <dbReference type="Pfam" id="PF00535"/>
    </source>
</evidence>
<proteinExistence type="predicted"/>
<dbReference type="PANTHER" id="PTHR43685:SF2">
    <property type="entry name" value="GLYCOSYLTRANSFERASE 2-LIKE DOMAIN-CONTAINING PROTEIN"/>
    <property type="match status" value="1"/>
</dbReference>
<dbReference type="InterPro" id="IPR029044">
    <property type="entry name" value="Nucleotide-diphossugar_trans"/>
</dbReference>
<dbReference type="PANTHER" id="PTHR43685">
    <property type="entry name" value="GLYCOSYLTRANSFERASE"/>
    <property type="match status" value="1"/>
</dbReference>
<dbReference type="InterPro" id="IPR050834">
    <property type="entry name" value="Glycosyltransf_2"/>
</dbReference>
<reference evidence="2 3" key="1">
    <citation type="submission" date="2007-01" db="EMBL/GenBank/DDBJ databases">
        <title>Annotation of the draft genome assembly of Thermosinus carboxydivorans Nor1.</title>
        <authorList>
            <consortium name="US DOE Joint Genome Institute (JGI-ORNL)"/>
            <person name="Larimer F."/>
            <person name="Land M."/>
            <person name="Hauser L."/>
        </authorList>
    </citation>
    <scope>NUCLEOTIDE SEQUENCE [LARGE SCALE GENOMIC DNA]</scope>
    <source>
        <strain evidence="2 3">Nor1</strain>
    </source>
</reference>
<feature type="domain" description="Glycosyltransferase 2-like" evidence="1">
    <location>
        <begin position="10"/>
        <end position="175"/>
    </location>
</feature>
<dbReference type="Pfam" id="PF00535">
    <property type="entry name" value="Glycos_transf_2"/>
    <property type="match status" value="2"/>
</dbReference>
<evidence type="ECO:0000313" key="3">
    <source>
        <dbReference type="Proteomes" id="UP000005139"/>
    </source>
</evidence>
<name>A1HMB8_9FIRM</name>
<sequence>MIPISPPKVSVIIPCYNQGKYLYESVSSALLAYSGPLEIIVIDDGSSDPKMPYYLNQVAMLSDFIRVVRQSNRGLSGARNVGIEMATGDFIQFLDADDLLIPGKLDAQVAHMIVARDLDVSVCNFLICDETCSHFYKPDEAIARFDLSLEDFLYRWERGFSIPIHCALFRASVFAETCFDNEVRAKEDWVFWCSLAIKGKRMAYLPGHYAIYRQHENSMRRSVVSMGKNWLNAALKIDSMVHKMEPLFFDSAVSWFEQYYRGHPEYRKEISRLQAEVPSSQPTGLSAGPLNVDSDLSDQLLARLGFLGTIVESPLLTVIIPIYNHFDYLEECLNSLANQGLTDIEVICIDDASPDMRVKALLRSLEGKLSRLRIIINEQNRGVSVTQNVAVELSRGEYIAFLDCDDALPPGALARVREEIIRHPEADYFFTDRLDVDESGKVLRVAKYGGYDQIRPRGPEHIRSDLLDGMIASHLKVIRRHAYIAVGGCDEELSGVQDWELALKIAEIGTFVYIPEPLYRHRIHLKSVTKSARVEQFRKTNIVRRRFIRRWLVPTDYQPLERAELQKLIQSGRAGAFRVFKVRESLPSLADLKECQSRGQACVFDLRGSVPIDVINFVREYNSYVDLILWDDPATAAALIGYLWGDVLWRQ</sequence>
<dbReference type="GO" id="GO:0016740">
    <property type="term" value="F:transferase activity"/>
    <property type="evidence" value="ECO:0007669"/>
    <property type="project" value="UniProtKB-KW"/>
</dbReference>
<comment type="caution">
    <text evidence="2">The sequence shown here is derived from an EMBL/GenBank/DDBJ whole genome shotgun (WGS) entry which is preliminary data.</text>
</comment>
<keyword evidence="2" id="KW-0808">Transferase</keyword>
<dbReference type="InterPro" id="IPR001173">
    <property type="entry name" value="Glyco_trans_2-like"/>
</dbReference>
<dbReference type="eggNOG" id="COG1216">
    <property type="taxonomic scope" value="Bacteria"/>
</dbReference>
<dbReference type="SUPFAM" id="SSF53448">
    <property type="entry name" value="Nucleotide-diphospho-sugar transferases"/>
    <property type="match status" value="2"/>
</dbReference>
<evidence type="ECO:0000313" key="2">
    <source>
        <dbReference type="EMBL" id="EAX48962.1"/>
    </source>
</evidence>
<dbReference type="Gene3D" id="3.90.550.10">
    <property type="entry name" value="Spore Coat Polysaccharide Biosynthesis Protein SpsA, Chain A"/>
    <property type="match status" value="2"/>
</dbReference>
<reference evidence="2 3" key="2">
    <citation type="submission" date="2007-01" db="EMBL/GenBank/DDBJ databases">
        <title>Sequencing of the draft genome and assembly of Thermosinus carboxydivorans Nor1.</title>
        <authorList>
            <consortium name="US DOE Joint Genome Institute (JGI-PGF)"/>
            <person name="Copeland A."/>
            <person name="Lucas S."/>
            <person name="Lapidus A."/>
            <person name="Barry K."/>
            <person name="Glavina del Rio T."/>
            <person name="Dalin E."/>
            <person name="Tice H."/>
            <person name="Bruce D."/>
            <person name="Pitluck S."/>
            <person name="Richardson P."/>
        </authorList>
    </citation>
    <scope>NUCLEOTIDE SEQUENCE [LARGE SCALE GENOMIC DNA]</scope>
    <source>
        <strain evidence="2 3">Nor1</strain>
    </source>
</reference>
<dbReference type="CDD" id="cd00761">
    <property type="entry name" value="Glyco_tranf_GTA_type"/>
    <property type="match status" value="1"/>
</dbReference>
<dbReference type="eggNOG" id="COG1215">
    <property type="taxonomic scope" value="Bacteria"/>
</dbReference>
<dbReference type="Proteomes" id="UP000005139">
    <property type="component" value="Unassembled WGS sequence"/>
</dbReference>